<dbReference type="Proteomes" id="UP000317557">
    <property type="component" value="Unassembled WGS sequence"/>
</dbReference>
<dbReference type="InterPro" id="IPR037401">
    <property type="entry name" value="SnoaL-like"/>
</dbReference>
<organism evidence="2 3">
    <name type="scientific">Gracilimonas mengyeensis</name>
    <dbReference type="NCBI Taxonomy" id="1302730"/>
    <lineage>
        <taxon>Bacteria</taxon>
        <taxon>Pseudomonadati</taxon>
        <taxon>Balneolota</taxon>
        <taxon>Balneolia</taxon>
        <taxon>Balneolales</taxon>
        <taxon>Balneolaceae</taxon>
        <taxon>Gracilimonas</taxon>
    </lineage>
</organism>
<name>A0A521DZN4_9BACT</name>
<dbReference type="Gene3D" id="3.10.450.50">
    <property type="match status" value="1"/>
</dbReference>
<protein>
    <submittedName>
        <fullName evidence="2">SnoaL-like domain-containing protein</fullName>
    </submittedName>
</protein>
<dbReference type="RefSeq" id="WP_142454828.1">
    <property type="nucleotide sequence ID" value="NZ_FXTP01000010.1"/>
</dbReference>
<sequence>MNKHEELIYTFYTAFQQLDADTMVNCYHPDASFKDPVFELHSKEEIAKMWNGLCKRAKKFELNFDQVKANESTGLAHWEATYLFSKTNRMVTNSINAEFRYKDGLIIEHIDSFDFWKWSRQALGLTGYLLGWSSFLRSKVQKQAMKSLK</sequence>
<dbReference type="OrthoDB" id="391735at2"/>
<reference evidence="2 3" key="1">
    <citation type="submission" date="2017-05" db="EMBL/GenBank/DDBJ databases">
        <authorList>
            <person name="Varghese N."/>
            <person name="Submissions S."/>
        </authorList>
    </citation>
    <scope>NUCLEOTIDE SEQUENCE [LARGE SCALE GENOMIC DNA]</scope>
    <source>
        <strain evidence="2 3">DSM 21985</strain>
    </source>
</reference>
<evidence type="ECO:0000313" key="3">
    <source>
        <dbReference type="Proteomes" id="UP000317557"/>
    </source>
</evidence>
<accession>A0A521DZN4</accession>
<feature type="domain" description="SnoaL-like" evidence="1">
    <location>
        <begin position="10"/>
        <end position="109"/>
    </location>
</feature>
<dbReference type="InterPro" id="IPR032710">
    <property type="entry name" value="NTF2-like_dom_sf"/>
</dbReference>
<dbReference type="AlphaFoldDB" id="A0A521DZN4"/>
<gene>
    <name evidence="2" type="ORF">SAMN06265219_1104</name>
</gene>
<keyword evidence="3" id="KW-1185">Reference proteome</keyword>
<dbReference type="SUPFAM" id="SSF54427">
    <property type="entry name" value="NTF2-like"/>
    <property type="match status" value="1"/>
</dbReference>
<proteinExistence type="predicted"/>
<evidence type="ECO:0000259" key="1">
    <source>
        <dbReference type="Pfam" id="PF12680"/>
    </source>
</evidence>
<dbReference type="EMBL" id="FXTP01000010">
    <property type="protein sequence ID" value="SMO77164.1"/>
    <property type="molecule type" value="Genomic_DNA"/>
</dbReference>
<dbReference type="Pfam" id="PF12680">
    <property type="entry name" value="SnoaL_2"/>
    <property type="match status" value="1"/>
</dbReference>
<evidence type="ECO:0000313" key="2">
    <source>
        <dbReference type="EMBL" id="SMO77164.1"/>
    </source>
</evidence>